<protein>
    <submittedName>
        <fullName evidence="4">Histone H1-like protein Hc1</fullName>
    </submittedName>
</protein>
<accession>A0A1H9H7K2</accession>
<organism evidence="4 5">
    <name type="scientific">Flavobacterium frigoris</name>
    <dbReference type="NCBI Taxonomy" id="229204"/>
    <lineage>
        <taxon>Bacteria</taxon>
        <taxon>Pseudomonadati</taxon>
        <taxon>Bacteroidota</taxon>
        <taxon>Flavobacteriia</taxon>
        <taxon>Flavobacteriales</taxon>
        <taxon>Flavobacteriaceae</taxon>
        <taxon>Flavobacterium</taxon>
    </lineage>
</organism>
<dbReference type="GO" id="GO:0030527">
    <property type="term" value="F:structural constituent of chromatin"/>
    <property type="evidence" value="ECO:0007669"/>
    <property type="project" value="InterPro"/>
</dbReference>
<dbReference type="Proteomes" id="UP000183658">
    <property type="component" value="Unassembled WGS sequence"/>
</dbReference>
<proteinExistence type="inferred from homology"/>
<name>A0A1H9H7K2_FLAFI</name>
<comment type="similarity">
    <text evidence="2">Belongs to the histone H1/H5 family. HCT subfamily.</text>
</comment>
<keyword evidence="5" id="KW-1185">Reference proteome</keyword>
<evidence type="ECO:0000313" key="4">
    <source>
        <dbReference type="EMBL" id="SEQ58329.1"/>
    </source>
</evidence>
<dbReference type="RefSeq" id="WP_074722192.1">
    <property type="nucleotide sequence ID" value="NZ_CBCRVS010000007.1"/>
</dbReference>
<reference evidence="5" key="1">
    <citation type="submission" date="2016-10" db="EMBL/GenBank/DDBJ databases">
        <authorList>
            <person name="Varghese N."/>
            <person name="Submissions S."/>
        </authorList>
    </citation>
    <scope>NUCLEOTIDE SEQUENCE [LARGE SCALE GENOMIC DNA]</scope>
    <source>
        <strain evidence="5">DSM 15719</strain>
    </source>
</reference>
<dbReference type="Pfam" id="PF07432">
    <property type="entry name" value="Hc1"/>
    <property type="match status" value="1"/>
</dbReference>
<feature type="coiled-coil region" evidence="3">
    <location>
        <begin position="5"/>
        <end position="54"/>
    </location>
</feature>
<dbReference type="EMBL" id="FOFZ01000003">
    <property type="protein sequence ID" value="SEQ58329.1"/>
    <property type="molecule type" value="Genomic_DNA"/>
</dbReference>
<gene>
    <name evidence="4" type="ORF">SAMN05444355_10352</name>
</gene>
<evidence type="ECO:0000313" key="5">
    <source>
        <dbReference type="Proteomes" id="UP000183658"/>
    </source>
</evidence>
<sequence>MKDLIQKINAEYATFKTESESLTEKGVKAAGARARKATLELEKLLKEFRKVSVEESKNKFNL</sequence>
<dbReference type="AlphaFoldDB" id="A0A1H9H7K2"/>
<dbReference type="InterPro" id="IPR010886">
    <property type="entry name" value="Hc1"/>
</dbReference>
<evidence type="ECO:0000256" key="1">
    <source>
        <dbReference type="ARBA" id="ARBA00002333"/>
    </source>
</evidence>
<evidence type="ECO:0000256" key="3">
    <source>
        <dbReference type="SAM" id="Coils"/>
    </source>
</evidence>
<comment type="function">
    <text evidence="1">Might have a role analogous to that of eukaryotic histone proteins.</text>
</comment>
<keyword evidence="3" id="KW-0175">Coiled coil</keyword>
<dbReference type="GO" id="GO:0003677">
    <property type="term" value="F:DNA binding"/>
    <property type="evidence" value="ECO:0007669"/>
    <property type="project" value="InterPro"/>
</dbReference>
<evidence type="ECO:0000256" key="2">
    <source>
        <dbReference type="ARBA" id="ARBA00008424"/>
    </source>
</evidence>